<dbReference type="PANTHER" id="PTHR11439">
    <property type="entry name" value="GAG-POL-RELATED RETROTRANSPOSON"/>
    <property type="match status" value="1"/>
</dbReference>
<accession>A0A438JFU7</accession>
<organism evidence="1 2">
    <name type="scientific">Vitis vinifera</name>
    <name type="common">Grape</name>
    <dbReference type="NCBI Taxonomy" id="29760"/>
    <lineage>
        <taxon>Eukaryota</taxon>
        <taxon>Viridiplantae</taxon>
        <taxon>Streptophyta</taxon>
        <taxon>Embryophyta</taxon>
        <taxon>Tracheophyta</taxon>
        <taxon>Spermatophyta</taxon>
        <taxon>Magnoliopsida</taxon>
        <taxon>eudicotyledons</taxon>
        <taxon>Gunneridae</taxon>
        <taxon>Pentapetalae</taxon>
        <taxon>rosids</taxon>
        <taxon>Vitales</taxon>
        <taxon>Vitaceae</taxon>
        <taxon>Viteae</taxon>
        <taxon>Vitis</taxon>
    </lineage>
</organism>
<dbReference type="Proteomes" id="UP000288805">
    <property type="component" value="Unassembled WGS sequence"/>
</dbReference>
<comment type="caution">
    <text evidence="1">The sequence shown here is derived from an EMBL/GenBank/DDBJ whole genome shotgun (WGS) entry which is preliminary data.</text>
</comment>
<evidence type="ECO:0000313" key="2">
    <source>
        <dbReference type="Proteomes" id="UP000288805"/>
    </source>
</evidence>
<sequence>MGRIFKLDSRFAFVEEMGPVGECDGVSSALVMSRDGRSTPRSLQVVVDLSCLWWEVPPWISQVITSNGSNGLEGKGKVSHLIGPIPSEDNPKLIAWDEEDSNDYVIVVEFNVTKDQQDVLGKEDPPPLNEIFSIIRAEEGRMSIMLNTPTIEGKGIFFKKNEELSLEAYTDVNWAGLVVDQHSTSGYCTFLGDNLVTWKSNKQYVVARSSAKVEFRATTYRVCELLWIKIVLDDLGIKWERIMELNCDNKSTINIAHNPL</sequence>
<protein>
    <submittedName>
        <fullName evidence="1">Retrovirus-related Pol polyprotein from transposon RE1</fullName>
    </submittedName>
</protein>
<proteinExistence type="predicted"/>
<name>A0A438JFU7_VITVI</name>
<evidence type="ECO:0000313" key="1">
    <source>
        <dbReference type="EMBL" id="RVX07810.1"/>
    </source>
</evidence>
<reference evidence="1 2" key="1">
    <citation type="journal article" date="2018" name="PLoS Genet.">
        <title>Population sequencing reveals clonal diversity and ancestral inbreeding in the grapevine cultivar Chardonnay.</title>
        <authorList>
            <person name="Roach M.J."/>
            <person name="Johnson D.L."/>
            <person name="Bohlmann J."/>
            <person name="van Vuuren H.J."/>
            <person name="Jones S.J."/>
            <person name="Pretorius I.S."/>
            <person name="Schmidt S.A."/>
            <person name="Borneman A.R."/>
        </authorList>
    </citation>
    <scope>NUCLEOTIDE SEQUENCE [LARGE SCALE GENOMIC DNA]</scope>
    <source>
        <strain evidence="2">cv. Chardonnay</strain>
        <tissue evidence="1">Leaf</tissue>
    </source>
</reference>
<dbReference type="EMBL" id="QGNW01000044">
    <property type="protein sequence ID" value="RVX07810.1"/>
    <property type="molecule type" value="Genomic_DNA"/>
</dbReference>
<dbReference type="AlphaFoldDB" id="A0A438JFU7"/>
<dbReference type="CDD" id="cd09272">
    <property type="entry name" value="RNase_HI_RT_Ty1"/>
    <property type="match status" value="1"/>
</dbReference>
<gene>
    <name evidence="1" type="primary">RE1_3266</name>
    <name evidence="1" type="ORF">CK203_021938</name>
</gene>
<dbReference type="PANTHER" id="PTHR11439:SF470">
    <property type="entry name" value="CYSTEINE-RICH RLK (RECEPTOR-LIKE PROTEIN KINASE) 8"/>
    <property type="match status" value="1"/>
</dbReference>